<gene>
    <name evidence="7" type="ORF">HAL01_00080</name>
</gene>
<dbReference type="EMBL" id="BJYE01000001">
    <property type="protein sequence ID" value="GEN55544.1"/>
    <property type="molecule type" value="Genomic_DNA"/>
</dbReference>
<name>A0A511WWP5_9BACI</name>
<dbReference type="SUPFAM" id="SSF48230">
    <property type="entry name" value="Chondroitin AC/alginate lyase"/>
    <property type="match status" value="1"/>
</dbReference>
<dbReference type="RefSeq" id="WP_170243593.1">
    <property type="nucleotide sequence ID" value="NZ_BJYE01000001.1"/>
</dbReference>
<dbReference type="Pfam" id="PF07940">
    <property type="entry name" value="Hepar_II_III_C"/>
    <property type="match status" value="1"/>
</dbReference>
<reference evidence="7 8" key="1">
    <citation type="submission" date="2019-07" db="EMBL/GenBank/DDBJ databases">
        <title>Whole genome shotgun sequence of Halolactibacillus alkaliphilus NBRC 103919.</title>
        <authorList>
            <person name="Hosoyama A."/>
            <person name="Uohara A."/>
            <person name="Ohji S."/>
            <person name="Ichikawa N."/>
        </authorList>
    </citation>
    <scope>NUCLEOTIDE SEQUENCE [LARGE SCALE GENOMIC DNA]</scope>
    <source>
        <strain evidence="7 8">NBRC 103919</strain>
    </source>
</reference>
<dbReference type="GO" id="GO:0042597">
    <property type="term" value="C:periplasmic space"/>
    <property type="evidence" value="ECO:0007669"/>
    <property type="project" value="UniProtKB-SubCell"/>
</dbReference>
<feature type="domain" description="Heparinase II/III-like C-terminal" evidence="5">
    <location>
        <begin position="335"/>
        <end position="504"/>
    </location>
</feature>
<evidence type="ECO:0000256" key="2">
    <source>
        <dbReference type="ARBA" id="ARBA00022729"/>
    </source>
</evidence>
<dbReference type="Gene3D" id="2.70.98.70">
    <property type="match status" value="1"/>
</dbReference>
<keyword evidence="2" id="KW-0732">Signal</keyword>
<keyword evidence="3" id="KW-0574">Periplasm</keyword>
<dbReference type="InterPro" id="IPR031680">
    <property type="entry name" value="Hepar_II_III_N"/>
</dbReference>
<dbReference type="GO" id="GO:0016829">
    <property type="term" value="F:lyase activity"/>
    <property type="evidence" value="ECO:0007669"/>
    <property type="project" value="UniProtKB-KW"/>
</dbReference>
<evidence type="ECO:0000256" key="1">
    <source>
        <dbReference type="ARBA" id="ARBA00004418"/>
    </source>
</evidence>
<dbReference type="AlphaFoldDB" id="A0A511WWP5"/>
<comment type="caution">
    <text evidence="7">The sequence shown here is derived from an EMBL/GenBank/DDBJ whole genome shotgun (WGS) entry which is preliminary data.</text>
</comment>
<evidence type="ECO:0000313" key="7">
    <source>
        <dbReference type="EMBL" id="GEN55544.1"/>
    </source>
</evidence>
<dbReference type="Pfam" id="PF16889">
    <property type="entry name" value="Hepar_II_III_N"/>
    <property type="match status" value="1"/>
</dbReference>
<organism evidence="7 8">
    <name type="scientific">Halolactibacillus alkaliphilus</name>
    <dbReference type="NCBI Taxonomy" id="442899"/>
    <lineage>
        <taxon>Bacteria</taxon>
        <taxon>Bacillati</taxon>
        <taxon>Bacillota</taxon>
        <taxon>Bacilli</taxon>
        <taxon>Bacillales</taxon>
        <taxon>Bacillaceae</taxon>
        <taxon>Halolactibacillus</taxon>
    </lineage>
</organism>
<dbReference type="Gene3D" id="1.50.10.100">
    <property type="entry name" value="Chondroitin AC/alginate lyase"/>
    <property type="match status" value="1"/>
</dbReference>
<evidence type="ECO:0000256" key="4">
    <source>
        <dbReference type="ARBA" id="ARBA00023239"/>
    </source>
</evidence>
<sequence length="644" mass="74847">MNLRNLEAYQKQFFENEWAYNVKQFNRSEIEEILTRANYLLDDKIVFTDSFDMEACHTPYSFSGNKWNSYPENDPEWTFMLSRQGFMVDLAIAFSITKDNQYFEKWESIIFGFVEENGEPNDSNKLSWRPIDAGIRLMNWMKSLTYLSLDKISTRLLEVMDESIQKHISFLQRSYIDKYRLSNWGVLALSGIAVYDLIFPGKLTESEHNWVWFHLTHQLELQFYSDGVHWEVSPLYHHEVVANFCYILQVSEYLDIVLPIDLRSELALPIKAAHYMAGADDYLSPLNDSDYVNFAYVYNIYRGMGFLPKTRNNRCDLYLGHKYSQDEPCDQVELPALFKGEKSGFSVLKTEGIYFTLFNGWHGSSHGHASNGSFTLNYLNQEIISDGGRFSYTESPVRLRLKTPEAHNTIFDEGDQSTIISDSWGYEQLPQPVFQQAEKNDLGYLFSNAWVLNSKYSKQTSFYARDVVILEQFGVILIYDSYRGNGEELTTTFNFNEGCRIEDNVGKPLAFHTSSFSGRLVLPNQTYWLREQQRSNVYNQLSAHTQVVSKSKVINGQVNNLTMISLHDHIRFEKLDVKQNGSETETYFDGTGIRVLGESTKYLDVYFIFNDVVKGNKLFKTENNQFFYGKITAFDENNNRIKLK</sequence>
<accession>A0A511WWP5</accession>
<keyword evidence="8" id="KW-1185">Reference proteome</keyword>
<dbReference type="InterPro" id="IPR008929">
    <property type="entry name" value="Chondroitin_lyas"/>
</dbReference>
<protein>
    <submittedName>
        <fullName evidence="7">Heparinase</fullName>
    </submittedName>
</protein>
<dbReference type="Proteomes" id="UP000321400">
    <property type="component" value="Unassembled WGS sequence"/>
</dbReference>
<comment type="subcellular location">
    <subcellularLocation>
        <location evidence="1">Periplasm</location>
    </subcellularLocation>
</comment>
<evidence type="ECO:0000259" key="5">
    <source>
        <dbReference type="Pfam" id="PF07940"/>
    </source>
</evidence>
<evidence type="ECO:0000259" key="6">
    <source>
        <dbReference type="Pfam" id="PF16889"/>
    </source>
</evidence>
<evidence type="ECO:0000256" key="3">
    <source>
        <dbReference type="ARBA" id="ARBA00022764"/>
    </source>
</evidence>
<proteinExistence type="predicted"/>
<dbReference type="PANTHER" id="PTHR39210:SF1">
    <property type="entry name" value="HEPARIN-SULFATE LYASE"/>
    <property type="match status" value="1"/>
</dbReference>
<keyword evidence="4" id="KW-0456">Lyase</keyword>
<feature type="domain" description="Heparin-sulfate lyase N-terminal" evidence="6">
    <location>
        <begin position="21"/>
        <end position="303"/>
    </location>
</feature>
<evidence type="ECO:0000313" key="8">
    <source>
        <dbReference type="Proteomes" id="UP000321400"/>
    </source>
</evidence>
<dbReference type="PANTHER" id="PTHR39210">
    <property type="entry name" value="HEPARIN-SULFATE LYASE"/>
    <property type="match status" value="1"/>
</dbReference>
<dbReference type="InterPro" id="IPR012480">
    <property type="entry name" value="Hepar_II_III_C"/>
</dbReference>
<dbReference type="STRING" id="442899.SAMN05720591_101103"/>